<comment type="caution">
    <text evidence="2">The sequence shown here is derived from an EMBL/GenBank/DDBJ whole genome shotgun (WGS) entry which is preliminary data.</text>
</comment>
<dbReference type="Proteomes" id="UP000237144">
    <property type="component" value="Unassembled WGS sequence"/>
</dbReference>
<evidence type="ECO:0000256" key="1">
    <source>
        <dbReference type="SAM" id="MobiDB-lite"/>
    </source>
</evidence>
<dbReference type="OrthoDB" id="10649724at2759"/>
<evidence type="ECO:0000313" key="3">
    <source>
        <dbReference type="Proteomes" id="UP000237144"/>
    </source>
</evidence>
<organism evidence="2 3">
    <name type="scientific">Rhodotorula taiwanensis</name>
    <dbReference type="NCBI Taxonomy" id="741276"/>
    <lineage>
        <taxon>Eukaryota</taxon>
        <taxon>Fungi</taxon>
        <taxon>Dikarya</taxon>
        <taxon>Basidiomycota</taxon>
        <taxon>Pucciniomycotina</taxon>
        <taxon>Microbotryomycetes</taxon>
        <taxon>Sporidiobolales</taxon>
        <taxon>Sporidiobolaceae</taxon>
        <taxon>Rhodotorula</taxon>
    </lineage>
</organism>
<protein>
    <recommendedName>
        <fullName evidence="4">F-box domain-containing protein</fullName>
    </recommendedName>
</protein>
<reference evidence="2 3" key="1">
    <citation type="journal article" date="2018" name="Front. Microbiol.">
        <title>Prospects for Fungal Bioremediation of Acidic Radioactive Waste Sites: Characterization and Genome Sequence of Rhodotorula taiwanensis MD1149.</title>
        <authorList>
            <person name="Tkavc R."/>
            <person name="Matrosova V.Y."/>
            <person name="Grichenko O.E."/>
            <person name="Gostincar C."/>
            <person name="Volpe R.P."/>
            <person name="Klimenkova P."/>
            <person name="Gaidamakova E.K."/>
            <person name="Zhou C.E."/>
            <person name="Stewart B.J."/>
            <person name="Lyman M.G."/>
            <person name="Malfatti S.A."/>
            <person name="Rubinfeld B."/>
            <person name="Courtot M."/>
            <person name="Singh J."/>
            <person name="Dalgard C.L."/>
            <person name="Hamilton T."/>
            <person name="Frey K.G."/>
            <person name="Gunde-Cimerman N."/>
            <person name="Dugan L."/>
            <person name="Daly M.J."/>
        </authorList>
    </citation>
    <scope>NUCLEOTIDE SEQUENCE [LARGE SCALE GENOMIC DNA]</scope>
    <source>
        <strain evidence="2 3">MD1149</strain>
    </source>
</reference>
<evidence type="ECO:0008006" key="4">
    <source>
        <dbReference type="Google" id="ProtNLM"/>
    </source>
</evidence>
<name>A0A2S5BE35_9BASI</name>
<gene>
    <name evidence="2" type="ORF">BMF94_1989</name>
</gene>
<dbReference type="AlphaFoldDB" id="A0A2S5BE35"/>
<feature type="region of interest" description="Disordered" evidence="1">
    <location>
        <begin position="113"/>
        <end position="133"/>
    </location>
</feature>
<keyword evidence="3" id="KW-1185">Reference proteome</keyword>
<proteinExistence type="predicted"/>
<accession>A0A2S5BE35</accession>
<evidence type="ECO:0000313" key="2">
    <source>
        <dbReference type="EMBL" id="POY75013.1"/>
    </source>
</evidence>
<sequence>MPAFRLPFELELHILELATPPRVSKSVHRRVYGLRQIALVHRSFTKWAHVKLHEQFLFTFRGRAGEQERLQERLTAGFGSPSLRMLSRLYLDTRAWCEDAKWKLDRFDDPYNSSSESQSHARPTEHAADQDDDALSGPWSPYDVLRPWLPAVKSVWLFTPYSLEAAGPFPLCTGTEYLEIDEHAWGDEHWPDLCLAAPANLTSLVLRSVDLQDSVPSLPNLRTLVLIRSSFWLDYPEVPTALLSIDVFESIASDLACHPNDLAFFQPFARTARFYQTTCPDPAKLGYCHGASPPTAPSRLETCTFTWLTAAPVPASSPDPLATLR</sequence>
<dbReference type="EMBL" id="PJQD01000020">
    <property type="protein sequence ID" value="POY75013.1"/>
    <property type="molecule type" value="Genomic_DNA"/>
</dbReference>